<dbReference type="Gene3D" id="2.60.120.10">
    <property type="entry name" value="Jelly Rolls"/>
    <property type="match status" value="1"/>
</dbReference>
<proteinExistence type="predicted"/>
<accession>A0A4R7ESY2</accession>
<protein>
    <submittedName>
        <fullName evidence="1">CRP-like cAMP-binding protein</fullName>
    </submittedName>
</protein>
<keyword evidence="2" id="KW-1185">Reference proteome</keyword>
<dbReference type="AlphaFoldDB" id="A0A4R7ESY2"/>
<reference evidence="1 2" key="1">
    <citation type="submission" date="2019-03" db="EMBL/GenBank/DDBJ databases">
        <title>Genomic Encyclopedia of Archaeal and Bacterial Type Strains, Phase II (KMG-II): from individual species to whole genera.</title>
        <authorList>
            <person name="Goeker M."/>
        </authorList>
    </citation>
    <scope>NUCLEOTIDE SEQUENCE [LARGE SCALE GENOMIC DNA]</scope>
    <source>
        <strain evidence="1 2">DSM 28213</strain>
    </source>
</reference>
<organism evidence="1 2">
    <name type="scientific">Myroides indicus</name>
    <dbReference type="NCBI Taxonomy" id="1323422"/>
    <lineage>
        <taxon>Bacteria</taxon>
        <taxon>Pseudomonadati</taxon>
        <taxon>Bacteroidota</taxon>
        <taxon>Flavobacteriia</taxon>
        <taxon>Flavobacteriales</taxon>
        <taxon>Flavobacteriaceae</taxon>
        <taxon>Myroides</taxon>
    </lineage>
</organism>
<evidence type="ECO:0000313" key="2">
    <source>
        <dbReference type="Proteomes" id="UP000295215"/>
    </source>
</evidence>
<dbReference type="Proteomes" id="UP000295215">
    <property type="component" value="Unassembled WGS sequence"/>
</dbReference>
<dbReference type="OrthoDB" id="663011at2"/>
<dbReference type="RefSeq" id="WP_133713177.1">
    <property type="nucleotide sequence ID" value="NZ_SOAG01000022.1"/>
</dbReference>
<sequence length="185" mass="21892">MITEIDKNIFSKKYPINDYAEIWSKLSLLKFAKKTILPNDILCFLQKGTIRKYMIDSEKELSGDISVDFYFEGDIFTVKSVKEIEDQFFYEPINNGFLWYVGMDEVKKLFLESKLCATTQKVYLEEQLRNKTIREIQLLKSSPKEIYLYLLKNKPHFIEKVPLKFLASYIGITPQALSRIRKQIY</sequence>
<dbReference type="EMBL" id="SOAG01000022">
    <property type="protein sequence ID" value="TDS55328.1"/>
    <property type="molecule type" value="Genomic_DNA"/>
</dbReference>
<evidence type="ECO:0000313" key="1">
    <source>
        <dbReference type="EMBL" id="TDS55328.1"/>
    </source>
</evidence>
<gene>
    <name evidence="1" type="ORF">C8P70_12248</name>
</gene>
<dbReference type="InterPro" id="IPR014710">
    <property type="entry name" value="RmlC-like_jellyroll"/>
</dbReference>
<comment type="caution">
    <text evidence="1">The sequence shown here is derived from an EMBL/GenBank/DDBJ whole genome shotgun (WGS) entry which is preliminary data.</text>
</comment>
<name>A0A4R7ESY2_9FLAO</name>